<gene>
    <name evidence="2" type="ORF">JCM21531_4423</name>
</gene>
<name>W4VDE9_9FIRM</name>
<feature type="transmembrane region" description="Helical" evidence="1">
    <location>
        <begin position="9"/>
        <end position="27"/>
    </location>
</feature>
<evidence type="ECO:0000313" key="3">
    <source>
        <dbReference type="Proteomes" id="UP000019109"/>
    </source>
</evidence>
<keyword evidence="1" id="KW-1133">Transmembrane helix</keyword>
<keyword evidence="3" id="KW-1185">Reference proteome</keyword>
<reference evidence="2" key="1">
    <citation type="journal article" date="2014" name="Genome Announc.">
        <title>Draft Genome Sequence of Clostridium straminisolvens Strain JCM 21531T, Isolated from a Cellulose-Degrading Bacterial Community.</title>
        <authorList>
            <person name="Yuki M."/>
            <person name="Oshima K."/>
            <person name="Suda W."/>
            <person name="Sakamoto M."/>
            <person name="Kitamura K."/>
            <person name="Iida T."/>
            <person name="Hattori M."/>
            <person name="Ohkuma M."/>
        </authorList>
    </citation>
    <scope>NUCLEOTIDE SEQUENCE [LARGE SCALE GENOMIC DNA]</scope>
    <source>
        <strain evidence="2">JCM 21531</strain>
    </source>
</reference>
<accession>W4VDE9</accession>
<proteinExistence type="predicted"/>
<dbReference type="RefSeq" id="WP_173400206.1">
    <property type="nucleotide sequence ID" value="NZ_BAVR01000093.1"/>
</dbReference>
<dbReference type="Proteomes" id="UP000019109">
    <property type="component" value="Unassembled WGS sequence"/>
</dbReference>
<protein>
    <submittedName>
        <fullName evidence="2">Uncharacterized protein</fullName>
    </submittedName>
</protein>
<dbReference type="AlphaFoldDB" id="W4VDE9"/>
<dbReference type="EMBL" id="BAVR01000093">
    <property type="protein sequence ID" value="GAE90784.1"/>
    <property type="molecule type" value="Genomic_DNA"/>
</dbReference>
<feature type="transmembrane region" description="Helical" evidence="1">
    <location>
        <begin position="33"/>
        <end position="51"/>
    </location>
</feature>
<evidence type="ECO:0000256" key="1">
    <source>
        <dbReference type="SAM" id="Phobius"/>
    </source>
</evidence>
<sequence length="55" mass="6185">MQNNTVKSVITIIVAIILLVIAVKLVSWLAYTLLPIAIVIIAAYIVYKFVIERKK</sequence>
<organism evidence="2 3">
    <name type="scientific">Acetivibrio straminisolvens JCM 21531</name>
    <dbReference type="NCBI Taxonomy" id="1294263"/>
    <lineage>
        <taxon>Bacteria</taxon>
        <taxon>Bacillati</taxon>
        <taxon>Bacillota</taxon>
        <taxon>Clostridia</taxon>
        <taxon>Eubacteriales</taxon>
        <taxon>Oscillospiraceae</taxon>
        <taxon>Acetivibrio</taxon>
    </lineage>
</organism>
<comment type="caution">
    <text evidence="2">The sequence shown here is derived from an EMBL/GenBank/DDBJ whole genome shotgun (WGS) entry which is preliminary data.</text>
</comment>
<evidence type="ECO:0000313" key="2">
    <source>
        <dbReference type="EMBL" id="GAE90784.1"/>
    </source>
</evidence>
<keyword evidence="1" id="KW-0812">Transmembrane</keyword>
<keyword evidence="1" id="KW-0472">Membrane</keyword>